<evidence type="ECO:0000256" key="1">
    <source>
        <dbReference type="ARBA" id="ARBA00004651"/>
    </source>
</evidence>
<evidence type="ECO:0000256" key="5">
    <source>
        <dbReference type="ARBA" id="ARBA00022989"/>
    </source>
</evidence>
<dbReference type="InterPro" id="IPR000515">
    <property type="entry name" value="MetI-like"/>
</dbReference>
<feature type="transmembrane region" description="Helical" evidence="7">
    <location>
        <begin position="186"/>
        <end position="208"/>
    </location>
</feature>
<evidence type="ECO:0000256" key="7">
    <source>
        <dbReference type="RuleBase" id="RU363032"/>
    </source>
</evidence>
<dbReference type="RefSeq" id="WP_028530064.1">
    <property type="nucleotide sequence ID" value="NZ_CABLBR010000041.1"/>
</dbReference>
<evidence type="ECO:0000256" key="6">
    <source>
        <dbReference type="ARBA" id="ARBA00023136"/>
    </source>
</evidence>
<keyword evidence="10" id="KW-1185">Reference proteome</keyword>
<evidence type="ECO:0000259" key="8">
    <source>
        <dbReference type="PROSITE" id="PS50928"/>
    </source>
</evidence>
<feature type="transmembrane region" description="Helical" evidence="7">
    <location>
        <begin position="73"/>
        <end position="95"/>
    </location>
</feature>
<dbReference type="PROSITE" id="PS50928">
    <property type="entry name" value="ABC_TM1"/>
    <property type="match status" value="1"/>
</dbReference>
<keyword evidence="4 7" id="KW-0812">Transmembrane</keyword>
<keyword evidence="6 7" id="KW-0472">Membrane</keyword>
<feature type="transmembrane region" description="Helical" evidence="7">
    <location>
        <begin position="7"/>
        <end position="27"/>
    </location>
</feature>
<comment type="similarity">
    <text evidence="7">Belongs to the binding-protein-dependent transport system permease family.</text>
</comment>
<evidence type="ECO:0000256" key="2">
    <source>
        <dbReference type="ARBA" id="ARBA00022448"/>
    </source>
</evidence>
<feature type="transmembrane region" description="Helical" evidence="7">
    <location>
        <begin position="116"/>
        <end position="146"/>
    </location>
</feature>
<keyword evidence="2 7" id="KW-0813">Transport</keyword>
<evidence type="ECO:0000256" key="4">
    <source>
        <dbReference type="ARBA" id="ARBA00022692"/>
    </source>
</evidence>
<dbReference type="PANTHER" id="PTHR30151">
    <property type="entry name" value="ALKANE SULFONATE ABC TRANSPORTER-RELATED, MEMBRANE SUBUNIT"/>
    <property type="match status" value="1"/>
</dbReference>
<dbReference type="CDD" id="cd06261">
    <property type="entry name" value="TM_PBP2"/>
    <property type="match status" value="1"/>
</dbReference>
<evidence type="ECO:0000313" key="9">
    <source>
        <dbReference type="EMBL" id="UWP60978.1"/>
    </source>
</evidence>
<feature type="transmembrane region" description="Helical" evidence="7">
    <location>
        <begin position="228"/>
        <end position="250"/>
    </location>
</feature>
<organism evidence="9 10">
    <name type="scientific">Ruminococcus gauvreauii</name>
    <dbReference type="NCBI Taxonomy" id="438033"/>
    <lineage>
        <taxon>Bacteria</taxon>
        <taxon>Bacillati</taxon>
        <taxon>Bacillota</taxon>
        <taxon>Clostridia</taxon>
        <taxon>Eubacteriales</taxon>
        <taxon>Oscillospiraceae</taxon>
        <taxon>Ruminococcus</taxon>
    </lineage>
</organism>
<evidence type="ECO:0000256" key="3">
    <source>
        <dbReference type="ARBA" id="ARBA00022475"/>
    </source>
</evidence>
<keyword evidence="5 7" id="KW-1133">Transmembrane helix</keyword>
<reference evidence="9" key="1">
    <citation type="journal article" date="2022" name="Cell">
        <title>Design, construction, and in vivo augmentation of a complex gut microbiome.</title>
        <authorList>
            <person name="Cheng A.G."/>
            <person name="Ho P.Y."/>
            <person name="Aranda-Diaz A."/>
            <person name="Jain S."/>
            <person name="Yu F.B."/>
            <person name="Meng X."/>
            <person name="Wang M."/>
            <person name="Iakiviak M."/>
            <person name="Nagashima K."/>
            <person name="Zhao A."/>
            <person name="Murugkar P."/>
            <person name="Patil A."/>
            <person name="Atabakhsh K."/>
            <person name="Weakley A."/>
            <person name="Yan J."/>
            <person name="Brumbaugh A.R."/>
            <person name="Higginbottom S."/>
            <person name="Dimas A."/>
            <person name="Shiver A.L."/>
            <person name="Deutschbauer A."/>
            <person name="Neff N."/>
            <person name="Sonnenburg J.L."/>
            <person name="Huang K.C."/>
            <person name="Fischbach M.A."/>
        </authorList>
    </citation>
    <scope>NUCLEOTIDE SEQUENCE</scope>
    <source>
        <strain evidence="9">DSM 19829</strain>
    </source>
</reference>
<accession>A0ABY5VNQ5</accession>
<gene>
    <name evidence="9" type="ORF">NQ502_08110</name>
</gene>
<dbReference type="PANTHER" id="PTHR30151:SF0">
    <property type="entry name" value="ABC TRANSPORTER PERMEASE PROTEIN MJ0413-RELATED"/>
    <property type="match status" value="1"/>
</dbReference>
<feature type="domain" description="ABC transmembrane type-1" evidence="8">
    <location>
        <begin position="67"/>
        <end position="251"/>
    </location>
</feature>
<protein>
    <submittedName>
        <fullName evidence="9">ABC transporter permease</fullName>
    </submittedName>
</protein>
<comment type="subcellular location">
    <subcellularLocation>
        <location evidence="1 7">Cell membrane</location>
        <topology evidence="1 7">Multi-pass membrane protein</topology>
    </subcellularLocation>
</comment>
<keyword evidence="3" id="KW-1003">Cell membrane</keyword>
<name>A0ABY5VNQ5_9FIRM</name>
<dbReference type="Proteomes" id="UP001060164">
    <property type="component" value="Chromosome"/>
</dbReference>
<dbReference type="Gene3D" id="1.10.3720.10">
    <property type="entry name" value="MetI-like"/>
    <property type="match status" value="1"/>
</dbReference>
<dbReference type="Pfam" id="PF00528">
    <property type="entry name" value="BPD_transp_1"/>
    <property type="match status" value="1"/>
</dbReference>
<evidence type="ECO:0000313" key="10">
    <source>
        <dbReference type="Proteomes" id="UP001060164"/>
    </source>
</evidence>
<dbReference type="InterPro" id="IPR035906">
    <property type="entry name" value="MetI-like_sf"/>
</dbReference>
<proteinExistence type="inferred from homology"/>
<dbReference type="EMBL" id="CP102290">
    <property type="protein sequence ID" value="UWP60978.1"/>
    <property type="molecule type" value="Genomic_DNA"/>
</dbReference>
<sequence>MKRKKSKYLWILSVATIAFILFIWWLVTDGLGIFTPNTLPSPIKIVQTFIKKLTDPNPDGATLLAHLVSSLKIVLSGYLLGVVIGVPLGIVMAWYEKADLMVRPVFDMIRTVPGIAWVPVMVVFLGIGFTSKAVVIFIGAVVANVINAYSGIKQTKQVHLWVGATFGASNWQLLRRIAIPSAFPMIINGLKLSLGGAWTTIVAAELLASNKGVGYMIQQARGILRPDIIIVGMFVIGIVGSLLMLPISLIEKKVMKGGKW</sequence>
<dbReference type="SUPFAM" id="SSF161098">
    <property type="entry name" value="MetI-like"/>
    <property type="match status" value="1"/>
</dbReference>